<dbReference type="PANTHER" id="PTHR23505">
    <property type="entry name" value="SPINSTER"/>
    <property type="match status" value="1"/>
</dbReference>
<feature type="transmembrane region" description="Helical" evidence="8">
    <location>
        <begin position="401"/>
        <end position="423"/>
    </location>
</feature>
<evidence type="ECO:0000256" key="7">
    <source>
        <dbReference type="SAM" id="MobiDB-lite"/>
    </source>
</evidence>
<dbReference type="CDD" id="cd17328">
    <property type="entry name" value="MFS_spinster_like"/>
    <property type="match status" value="1"/>
</dbReference>
<protein>
    <recommendedName>
        <fullName evidence="9">Major facilitator superfamily (MFS) profile domain-containing protein</fullName>
    </recommendedName>
</protein>
<accession>A0A4Y0BEQ2</accession>
<keyword evidence="2" id="KW-0813">Transport</keyword>
<feature type="transmembrane region" description="Helical" evidence="8">
    <location>
        <begin position="181"/>
        <end position="199"/>
    </location>
</feature>
<dbReference type="VEuPathDB" id="VectorBase:AFUN2_009549"/>
<dbReference type="SUPFAM" id="SSF103473">
    <property type="entry name" value="MFS general substrate transporter"/>
    <property type="match status" value="1"/>
</dbReference>
<evidence type="ECO:0000259" key="9">
    <source>
        <dbReference type="PROSITE" id="PS50850"/>
    </source>
</evidence>
<evidence type="ECO:0000256" key="8">
    <source>
        <dbReference type="SAM" id="Phobius"/>
    </source>
</evidence>
<dbReference type="InterPro" id="IPR020846">
    <property type="entry name" value="MFS_dom"/>
</dbReference>
<comment type="subcellular location">
    <subcellularLocation>
        <location evidence="1">Membrane</location>
        <topology evidence="1">Multi-pass membrane protein</topology>
    </subcellularLocation>
</comment>
<feature type="compositionally biased region" description="Polar residues" evidence="7">
    <location>
        <begin position="52"/>
        <end position="81"/>
    </location>
</feature>
<feature type="transmembrane region" description="Helical" evidence="8">
    <location>
        <begin position="547"/>
        <end position="570"/>
    </location>
</feature>
<proteinExistence type="inferred from homology"/>
<dbReference type="EnsemblMetazoa" id="AFUN016032-RB">
    <property type="protein sequence ID" value="AFUN016032-PB"/>
    <property type="gene ID" value="AFUN016032"/>
</dbReference>
<reference evidence="10" key="1">
    <citation type="submission" date="2020-05" db="UniProtKB">
        <authorList>
            <consortium name="EnsemblMetazoa"/>
        </authorList>
    </citation>
    <scope>IDENTIFICATION</scope>
    <source>
        <strain evidence="10">FUMOZ</strain>
    </source>
</reference>
<dbReference type="AlphaFoldDB" id="A0A4Y0BEQ2"/>
<organism evidence="10">
    <name type="scientific">Anopheles funestus</name>
    <name type="common">African malaria mosquito</name>
    <dbReference type="NCBI Taxonomy" id="62324"/>
    <lineage>
        <taxon>Eukaryota</taxon>
        <taxon>Metazoa</taxon>
        <taxon>Ecdysozoa</taxon>
        <taxon>Arthropoda</taxon>
        <taxon>Hexapoda</taxon>
        <taxon>Insecta</taxon>
        <taxon>Pterygota</taxon>
        <taxon>Neoptera</taxon>
        <taxon>Endopterygota</taxon>
        <taxon>Diptera</taxon>
        <taxon>Nematocera</taxon>
        <taxon>Culicoidea</taxon>
        <taxon>Culicidae</taxon>
        <taxon>Anophelinae</taxon>
        <taxon>Anopheles</taxon>
    </lineage>
</organism>
<keyword evidence="5 8" id="KW-0472">Membrane</keyword>
<dbReference type="InterPro" id="IPR011701">
    <property type="entry name" value="MFS"/>
</dbReference>
<comment type="similarity">
    <text evidence="6">Belongs to the major facilitator superfamily. Spinster (TC 2.A.1.49) family.</text>
</comment>
<feature type="domain" description="Major facilitator superfamily (MFS) profile" evidence="9">
    <location>
        <begin position="116"/>
        <end position="527"/>
    </location>
</feature>
<evidence type="ECO:0000313" key="10">
    <source>
        <dbReference type="EnsemblMetazoa" id="AFUN016032-PB"/>
    </source>
</evidence>
<feature type="transmembrane region" description="Helical" evidence="8">
    <location>
        <begin position="240"/>
        <end position="259"/>
    </location>
</feature>
<dbReference type="GO" id="GO:0022857">
    <property type="term" value="F:transmembrane transporter activity"/>
    <property type="evidence" value="ECO:0007669"/>
    <property type="project" value="InterPro"/>
</dbReference>
<evidence type="ECO:0000256" key="1">
    <source>
        <dbReference type="ARBA" id="ARBA00004141"/>
    </source>
</evidence>
<dbReference type="STRING" id="62324.A0A4Y0BEQ2"/>
<evidence type="ECO:0000256" key="6">
    <source>
        <dbReference type="ARBA" id="ARBA00024338"/>
    </source>
</evidence>
<feature type="transmembrane region" description="Helical" evidence="8">
    <location>
        <begin position="111"/>
        <end position="129"/>
    </location>
</feature>
<feature type="transmembrane region" description="Helical" evidence="8">
    <location>
        <begin position="154"/>
        <end position="174"/>
    </location>
</feature>
<feature type="compositionally biased region" description="Basic and acidic residues" evidence="7">
    <location>
        <begin position="84"/>
        <end position="95"/>
    </location>
</feature>
<dbReference type="InterPro" id="IPR036259">
    <property type="entry name" value="MFS_trans_sf"/>
</dbReference>
<evidence type="ECO:0000256" key="4">
    <source>
        <dbReference type="ARBA" id="ARBA00022989"/>
    </source>
</evidence>
<feature type="transmembrane region" description="Helical" evidence="8">
    <location>
        <begin position="205"/>
        <end position="228"/>
    </location>
</feature>
<evidence type="ECO:0000256" key="2">
    <source>
        <dbReference type="ARBA" id="ARBA00022448"/>
    </source>
</evidence>
<dbReference type="PROSITE" id="PS50850">
    <property type="entry name" value="MFS"/>
    <property type="match status" value="1"/>
</dbReference>
<keyword evidence="3 8" id="KW-0812">Transmembrane</keyword>
<dbReference type="PANTHER" id="PTHR23505:SF79">
    <property type="entry name" value="PROTEIN SPINSTER"/>
    <property type="match status" value="1"/>
</dbReference>
<dbReference type="Pfam" id="PF07690">
    <property type="entry name" value="MFS_1"/>
    <property type="match status" value="1"/>
</dbReference>
<evidence type="ECO:0000256" key="5">
    <source>
        <dbReference type="ARBA" id="ARBA00023136"/>
    </source>
</evidence>
<dbReference type="VEuPathDB" id="VectorBase:AFUN016032"/>
<dbReference type="InterPro" id="IPR044770">
    <property type="entry name" value="MFS_spinster-like"/>
</dbReference>
<feature type="transmembrane region" description="Helical" evidence="8">
    <location>
        <begin position="322"/>
        <end position="342"/>
    </location>
</feature>
<sequence>MPSSQGYSKVASEPPIDPVDGTVSMPTQGGNASSGAATAMMGTVSAGGPGGIQSNPAGKIPATNSQQRLMPTDSDSVTSSMDEGELRVARGNPHDEDTDTDTTTTAGPIGANAWFTVIVLCFVNLINYMDRFTIAGVLTEIQDHFNIGDDEGGLLQTAFVLSYMVFAPVFGYLGDRYSRKWIMVLGVSLWSTTTLLGSYMNQFGWFITFRALVGIGEASYSTIAPTIISDLFVGEMRSRMLALFYFAIPVGSGCGYIVGAKMASLMNSWVWSLRVTPVLGAIAVALIILLRDPQRGQSEGTHHMEATSYKADIFAIMRNPSFMLSTAGFTCVAFVTGALAWWGPKFIHLGLISQPGNENITLNDVSSHFGIVAMLAGLIGVPLGTLLSNRLRSYYEYADPVICAAGLITSSPFVYCALVVVKYSGSWCFILVFFAEVALNISWPIVADMLLYVVVPTRRSTAEAFQILISHAFGDAGSPYFVGVISEAIKRVIRVGSDALSSDTFLQLEPTQKIAVLSQLAENTTVALLQSEPDDDPPLIKFRALQYALFSTCFVEILGGVFFLITAIYIDRDRARVQAVVLGNQSNNTSAHQLGGSVSDIEDALPSIRQ</sequence>
<feature type="compositionally biased region" description="Polar residues" evidence="7">
    <location>
        <begin position="24"/>
        <end position="36"/>
    </location>
</feature>
<name>A0A4Y0BEQ2_ANOFN</name>
<dbReference type="GO" id="GO:0016020">
    <property type="term" value="C:membrane"/>
    <property type="evidence" value="ECO:0007669"/>
    <property type="project" value="UniProtKB-SubCell"/>
</dbReference>
<dbReference type="Gene3D" id="1.20.1250.20">
    <property type="entry name" value="MFS general substrate transporter like domains"/>
    <property type="match status" value="1"/>
</dbReference>
<evidence type="ECO:0000256" key="3">
    <source>
        <dbReference type="ARBA" id="ARBA00022692"/>
    </source>
</evidence>
<feature type="transmembrane region" description="Helical" evidence="8">
    <location>
        <begin position="369"/>
        <end position="389"/>
    </location>
</feature>
<keyword evidence="4 8" id="KW-1133">Transmembrane helix</keyword>
<feature type="transmembrane region" description="Helical" evidence="8">
    <location>
        <begin position="429"/>
        <end position="455"/>
    </location>
</feature>
<feature type="transmembrane region" description="Helical" evidence="8">
    <location>
        <begin position="271"/>
        <end position="290"/>
    </location>
</feature>
<feature type="region of interest" description="Disordered" evidence="7">
    <location>
        <begin position="1"/>
        <end position="105"/>
    </location>
</feature>